<dbReference type="Proteomes" id="UP001445732">
    <property type="component" value="Unassembled WGS sequence"/>
</dbReference>
<dbReference type="GO" id="GO:0016779">
    <property type="term" value="F:nucleotidyltransferase activity"/>
    <property type="evidence" value="ECO:0007669"/>
    <property type="project" value="UniProtKB-KW"/>
</dbReference>
<evidence type="ECO:0000256" key="3">
    <source>
        <dbReference type="ARBA" id="ARBA00022801"/>
    </source>
</evidence>
<dbReference type="Pfam" id="PF00899">
    <property type="entry name" value="ThiF"/>
    <property type="match status" value="1"/>
</dbReference>
<dbReference type="InterPro" id="IPR028090">
    <property type="entry name" value="JAB_dom_prok"/>
</dbReference>
<reference evidence="8 9" key="1">
    <citation type="submission" date="2024-06" db="EMBL/GenBank/DDBJ databases">
        <title>Brevundimonas sp. C11.</title>
        <authorList>
            <person name="Maltman C."/>
        </authorList>
    </citation>
    <scope>NUCLEOTIDE SEQUENCE [LARGE SCALE GENOMIC DNA]</scope>
    <source>
        <strain evidence="8 9">C11</strain>
    </source>
</reference>
<feature type="domain" description="THIF-type NAD/FAD binding fold" evidence="6">
    <location>
        <begin position="181"/>
        <end position="414"/>
    </location>
</feature>
<evidence type="ECO:0000259" key="6">
    <source>
        <dbReference type="Pfam" id="PF00899"/>
    </source>
</evidence>
<keyword evidence="5" id="KW-0482">Metalloprotease</keyword>
<accession>A0ABV1NL73</accession>
<evidence type="ECO:0000313" key="8">
    <source>
        <dbReference type="EMBL" id="MEQ7154590.1"/>
    </source>
</evidence>
<keyword evidence="9" id="KW-1185">Reference proteome</keyword>
<keyword evidence="3" id="KW-0378">Hydrolase</keyword>
<evidence type="ECO:0000256" key="4">
    <source>
        <dbReference type="ARBA" id="ARBA00022833"/>
    </source>
</evidence>
<name>A0ABV1NL73_9CAUL</name>
<keyword evidence="1" id="KW-0645">Protease</keyword>
<evidence type="ECO:0000256" key="2">
    <source>
        <dbReference type="ARBA" id="ARBA00022723"/>
    </source>
</evidence>
<organism evidence="8 9">
    <name type="scientific">Brevundimonas aurifodinae</name>
    <dbReference type="NCBI Taxonomy" id="1508312"/>
    <lineage>
        <taxon>Bacteria</taxon>
        <taxon>Pseudomonadati</taxon>
        <taxon>Pseudomonadota</taxon>
        <taxon>Alphaproteobacteria</taxon>
        <taxon>Caulobacterales</taxon>
        <taxon>Caulobacteraceae</taxon>
        <taxon>Brevundimonas</taxon>
    </lineage>
</organism>
<evidence type="ECO:0000256" key="1">
    <source>
        <dbReference type="ARBA" id="ARBA00022670"/>
    </source>
</evidence>
<proteinExistence type="predicted"/>
<dbReference type="PANTHER" id="PTHR43267">
    <property type="entry name" value="TRNA THREONYLCARBAMOYLADENOSINE DEHYDRATASE"/>
    <property type="match status" value="1"/>
</dbReference>
<dbReference type="Gene3D" id="3.40.50.720">
    <property type="entry name" value="NAD(P)-binding Rossmann-like Domain"/>
    <property type="match status" value="1"/>
</dbReference>
<dbReference type="SUPFAM" id="SSF69572">
    <property type="entry name" value="Activating enzymes of the ubiquitin-like proteins"/>
    <property type="match status" value="1"/>
</dbReference>
<keyword evidence="8" id="KW-0548">Nucleotidyltransferase</keyword>
<evidence type="ECO:0000313" key="9">
    <source>
        <dbReference type="Proteomes" id="UP001445732"/>
    </source>
</evidence>
<feature type="domain" description="JAB" evidence="7">
    <location>
        <begin position="14"/>
        <end position="110"/>
    </location>
</feature>
<dbReference type="PANTHER" id="PTHR43267:SF1">
    <property type="entry name" value="TRNA THREONYLCARBAMOYLADENOSINE DEHYDRATASE"/>
    <property type="match status" value="1"/>
</dbReference>
<dbReference type="Pfam" id="PF14464">
    <property type="entry name" value="Prok-JAB"/>
    <property type="match status" value="1"/>
</dbReference>
<keyword evidence="2" id="KW-0479">Metal-binding</keyword>
<dbReference type="EMBL" id="JBEGDD010000003">
    <property type="protein sequence ID" value="MEQ7154590.1"/>
    <property type="molecule type" value="Genomic_DNA"/>
</dbReference>
<keyword evidence="4" id="KW-0862">Zinc</keyword>
<comment type="caution">
    <text evidence="8">The sequence shown here is derived from an EMBL/GenBank/DDBJ whole genome shotgun (WGS) entry which is preliminary data.</text>
</comment>
<dbReference type="InterPro" id="IPR000594">
    <property type="entry name" value="ThiF_NAD_FAD-bd"/>
</dbReference>
<dbReference type="InterPro" id="IPR035985">
    <property type="entry name" value="Ubiquitin-activating_enz"/>
</dbReference>
<gene>
    <name evidence="8" type="ORF">ABN401_05120</name>
</gene>
<keyword evidence="8" id="KW-0808">Transferase</keyword>
<protein>
    <submittedName>
        <fullName evidence="8">ThiF family adenylyltransferase</fullName>
    </submittedName>
</protein>
<evidence type="ECO:0000259" key="7">
    <source>
        <dbReference type="Pfam" id="PF14464"/>
    </source>
</evidence>
<dbReference type="CDD" id="cd01483">
    <property type="entry name" value="E1_enzyme_family"/>
    <property type="match status" value="1"/>
</dbReference>
<evidence type="ECO:0000256" key="5">
    <source>
        <dbReference type="ARBA" id="ARBA00023049"/>
    </source>
</evidence>
<dbReference type="RefSeq" id="WP_349683753.1">
    <property type="nucleotide sequence ID" value="NZ_JBEGDD010000003.1"/>
</dbReference>
<sequence length="470" mass="51194">MDVTLSLTGRQAAALQAHLFPGDGREAAAIALCGRRAGKRHRLLLRKLVLIPHDACEPRTATTVAWPTDLIIPELTEADRRGWSVVKFHSHPGGYNAFSEQDDSSDSLLFPAIAGWIDADVPHASVVMLPDGAMFGRLVDAEGQFTPIETITVVGERLNIWRHDEVTGIGVLTPSAPFAKRHAQAFGERTTRALGHLSVAVVGCSGTGSIVIEQLVRLGVRRLVIIDPDVVKNHNLNRILNTTMADVLAKRPKVEVLHDRIVEVGLGTEVLPLACNLFDGDAVRSVADCDIVFGCVDSAEGRFLMNRIAAFYLMPYFDVGVALDADDQGEITQVCGYLHYVQPDLSSLVSRGAVAMEDVRAEGERRRNPEHYAHLRRAGYINNVDEDRPAVISVNTVFSGLIVNEMLARLHDFRDERGDLYATVGFSLSQMMLYPEPETGLPCPIFAKHVGRGDTALLMDLPELSVGGGG</sequence>
<dbReference type="InterPro" id="IPR045886">
    <property type="entry name" value="ThiF/MoeB/HesA"/>
</dbReference>